<organism evidence="2 3">
    <name type="scientific">Sandaracinus amylolyticus</name>
    <dbReference type="NCBI Taxonomy" id="927083"/>
    <lineage>
        <taxon>Bacteria</taxon>
        <taxon>Pseudomonadati</taxon>
        <taxon>Myxococcota</taxon>
        <taxon>Polyangia</taxon>
        <taxon>Polyangiales</taxon>
        <taxon>Sandaracinaceae</taxon>
        <taxon>Sandaracinus</taxon>
    </lineage>
</organism>
<proteinExistence type="predicted"/>
<dbReference type="EMBL" id="CP011125">
    <property type="protein sequence ID" value="AKF04390.1"/>
    <property type="molecule type" value="Genomic_DNA"/>
</dbReference>
<dbReference type="STRING" id="927083.DB32_001539"/>
<feature type="transmembrane region" description="Helical" evidence="1">
    <location>
        <begin position="159"/>
        <end position="180"/>
    </location>
</feature>
<feature type="transmembrane region" description="Helical" evidence="1">
    <location>
        <begin position="366"/>
        <end position="386"/>
    </location>
</feature>
<keyword evidence="3" id="KW-1185">Reference proteome</keyword>
<feature type="transmembrane region" description="Helical" evidence="1">
    <location>
        <begin position="99"/>
        <end position="119"/>
    </location>
</feature>
<dbReference type="InterPro" id="IPR016024">
    <property type="entry name" value="ARM-type_fold"/>
</dbReference>
<evidence type="ECO:0000313" key="3">
    <source>
        <dbReference type="Proteomes" id="UP000034883"/>
    </source>
</evidence>
<dbReference type="PANTHER" id="PTHR43596">
    <property type="entry name" value="ADP,ATP CARRIER PROTEIN"/>
    <property type="match status" value="1"/>
</dbReference>
<dbReference type="KEGG" id="samy:DB32_001539"/>
<evidence type="ECO:0000256" key="1">
    <source>
        <dbReference type="SAM" id="Phobius"/>
    </source>
</evidence>
<dbReference type="OrthoDB" id="5511613at2"/>
<feature type="transmembrane region" description="Helical" evidence="1">
    <location>
        <begin position="201"/>
        <end position="219"/>
    </location>
</feature>
<keyword evidence="1" id="KW-0812">Transmembrane</keyword>
<keyword evidence="1" id="KW-0472">Membrane</keyword>
<feature type="transmembrane region" description="Helical" evidence="1">
    <location>
        <begin position="273"/>
        <end position="297"/>
    </location>
</feature>
<reference evidence="2 3" key="1">
    <citation type="submission" date="2015-03" db="EMBL/GenBank/DDBJ databases">
        <title>Genome assembly of Sandaracinus amylolyticus DSM 53668.</title>
        <authorList>
            <person name="Sharma G."/>
            <person name="Subramanian S."/>
        </authorList>
    </citation>
    <scope>NUCLEOTIDE SEQUENCE [LARGE SCALE GENOMIC DNA]</scope>
    <source>
        <strain evidence="2 3">DSM 53668</strain>
    </source>
</reference>
<gene>
    <name evidence="2" type="ORF">DB32_001539</name>
</gene>
<sequence>MPASTTRLALLYGTLLAGHALNETARDALYLARHPPGSLPAVYVALAFVVGAVSWVVQRIPDGSRPARRIVAILALGALVSTSFAIAAQRADSGWSTALYVWSGVFGMISTSSMWAWMSAGSDVGHARRDFARIGVGGLLGAIVGSLAAAAIGHLASSAWSLIAAACALALAAIGVAWTARREPAVIPEGRAPSAGSVRAQARYAMQLFVFVSLGAAVLTAGDLVFKATIAEHTARGDLAAVFGVLSASTSLAALVVQLALTPFLLRRFGLQTAMIVLPASLGAFVAIGIGGAPALAAVGLRASAGALQHSLHGTATELLFMPFELDLRRRLKLTFQTVGHRAGQALGALTIALALALGGSASSPAVLAIVLGLALLWIAVAVGTHRRYLTIFRSRLDGFEPDPRIPLPSPALGAQALETVLRSLSLDATKCLSALRLLERHGRAELVPTSLLAHPSTAVVLATTELLVRADRTDASAHLVRLLARSDDVVRARAAAALLELGASTLDVEPLLADRSAAVRAVARVVLATRAGEDAAARLTELVDAAESADPETRIAILRALAHAPARPELDVLVTRLVARGGPEIADELATLAISRPHRALAGVLVDRLSARPTRAAVHQALVAIGDAGLEALVARIGDAPRAMRLLLPDAIAAHLTPRAGAALRDWLDSEDDGAVRYRILRAMGRFAREGGPLPHDVARTMDRLLERTLRRLVKLASWRAHVHARYGELARTDAHVALLDALLLDKQRATMERAFRVIGLRGLRGEDPEVLFRGLRAGDRTSRESARELLDHALDGRVRDALLALTDDDPVASQASRAAAALGVTLAIDPDAIERELAADGSDMVRRVAARAAGRR</sequence>
<dbReference type="PANTHER" id="PTHR43596:SF1">
    <property type="entry name" value="ADP,ATP CARRIER PROTEIN"/>
    <property type="match status" value="1"/>
</dbReference>
<dbReference type="AlphaFoldDB" id="A0A0F6W0V8"/>
<dbReference type="RefSeq" id="WP_053231740.1">
    <property type="nucleotide sequence ID" value="NZ_CP011125.1"/>
</dbReference>
<feature type="transmembrane region" description="Helical" evidence="1">
    <location>
        <begin position="239"/>
        <end position="261"/>
    </location>
</feature>
<dbReference type="SUPFAM" id="SSF103473">
    <property type="entry name" value="MFS general substrate transporter"/>
    <property type="match status" value="1"/>
</dbReference>
<dbReference type="Gene3D" id="1.25.10.10">
    <property type="entry name" value="Leucine-rich Repeat Variant"/>
    <property type="match status" value="1"/>
</dbReference>
<dbReference type="InterPro" id="IPR036259">
    <property type="entry name" value="MFS_trans_sf"/>
</dbReference>
<accession>A0A0F6W0V8</accession>
<feature type="transmembrane region" description="Helical" evidence="1">
    <location>
        <begin position="38"/>
        <end position="57"/>
    </location>
</feature>
<dbReference type="Gene3D" id="1.20.1250.20">
    <property type="entry name" value="MFS general substrate transporter like domains"/>
    <property type="match status" value="1"/>
</dbReference>
<feature type="transmembrane region" description="Helical" evidence="1">
    <location>
        <begin position="131"/>
        <end position="153"/>
    </location>
</feature>
<keyword evidence="1" id="KW-1133">Transmembrane helix</keyword>
<dbReference type="SUPFAM" id="SSF48371">
    <property type="entry name" value="ARM repeat"/>
    <property type="match status" value="1"/>
</dbReference>
<name>A0A0F6W0V8_9BACT</name>
<dbReference type="Proteomes" id="UP000034883">
    <property type="component" value="Chromosome"/>
</dbReference>
<feature type="transmembrane region" description="Helical" evidence="1">
    <location>
        <begin position="69"/>
        <end position="87"/>
    </location>
</feature>
<dbReference type="InterPro" id="IPR011989">
    <property type="entry name" value="ARM-like"/>
</dbReference>
<evidence type="ECO:0000313" key="2">
    <source>
        <dbReference type="EMBL" id="AKF04390.1"/>
    </source>
</evidence>
<feature type="transmembrane region" description="Helical" evidence="1">
    <location>
        <begin position="343"/>
        <end position="360"/>
    </location>
</feature>
<protein>
    <submittedName>
        <fullName evidence="2">Putative inner membrane protein</fullName>
    </submittedName>
</protein>